<dbReference type="Pfam" id="PF03958">
    <property type="entry name" value="Secretin_N"/>
    <property type="match status" value="3"/>
</dbReference>
<dbReference type="InterPro" id="IPR049371">
    <property type="entry name" value="GspD-like_N0"/>
</dbReference>
<accession>A0YBF4</accession>
<keyword evidence="15" id="KW-1185">Reference proteome</keyword>
<dbReference type="Gene3D" id="3.30.1370.120">
    <property type="match status" value="3"/>
</dbReference>
<dbReference type="InterPro" id="IPR001775">
    <property type="entry name" value="GspD/PilQ"/>
</dbReference>
<feature type="domain" description="GspD-like N0" evidence="13">
    <location>
        <begin position="32"/>
        <end position="101"/>
    </location>
</feature>
<keyword evidence="4" id="KW-1134">Transmembrane beta strand</keyword>
<evidence type="ECO:0000256" key="1">
    <source>
        <dbReference type="ARBA" id="ARBA00004442"/>
    </source>
</evidence>
<dbReference type="InterPro" id="IPR005644">
    <property type="entry name" value="NolW-like"/>
</dbReference>
<sequence>MILLLAFNATATTSATETIQTPTPSTEELLTINMRDADIGSVIQWIAEQTNKKIVVDPRVRAKVTILANKGMTANQAFEVFLAMLDVYGYAVTETGGILRIFPAVQAKSSPKQLVENFSALGGGEQILYVFKAENVSANRLLEVLKPLLPSSGYIAAYPQSNSLIIADEAENVKRLVALVRKIDASGSIDIEVINLLHADAENVSGLVLSLLSDTTGETFSIAPDIRSNSLLMSGDAATTRRVRQLVKQLDQPISDNGNTRVVYLHYLEAKEVLPILKGMGAAMQENNRNAGDSSDISIEASESSNALVMTAPPSMLDVMSRVIEQIDIRRASILVEAIIVEVSKDFSQTIGVEWNTSLSANDGAEALTNFGLRNIDESGAVSLLGAGLNLGFYRNGSLRVLAQAIANENDANILSSPRIMTMDNEEAEILVGSNVPFITGQSTGSSSSTGDPFTTIERHDIGLTLKITPQINEGDSITLDILQEVETISEATTVANDIVTNKRSIKTKVIVEDDAILVLGGLVSDDTQELVSKVPFLGDLPLLGGLFRTTTDTVVKKNLMVFIHPVIVDSDQISDNVSRKNYDLMKSLQEKYNTGKFSVDDTALPDFNQFKPQEKK</sequence>
<dbReference type="GO" id="GO:0009279">
    <property type="term" value="C:cell outer membrane"/>
    <property type="evidence" value="ECO:0007669"/>
    <property type="project" value="UniProtKB-SubCell"/>
</dbReference>
<keyword evidence="9" id="KW-0998">Cell outer membrane</keyword>
<dbReference type="eggNOG" id="COG1450">
    <property type="taxonomic scope" value="Bacteria"/>
</dbReference>
<dbReference type="EMBL" id="AAVT01000002">
    <property type="protein sequence ID" value="EAW31884.1"/>
    <property type="molecule type" value="Genomic_DNA"/>
</dbReference>
<proteinExistence type="inferred from homology"/>
<dbReference type="InterPro" id="IPR013356">
    <property type="entry name" value="T2SS_GspD"/>
</dbReference>
<gene>
    <name evidence="14" type="ORF">GP2143_05520</name>
</gene>
<evidence type="ECO:0000256" key="9">
    <source>
        <dbReference type="ARBA" id="ARBA00023237"/>
    </source>
</evidence>
<evidence type="ECO:0000256" key="10">
    <source>
        <dbReference type="RuleBase" id="RU004004"/>
    </source>
</evidence>
<comment type="caution">
    <text evidence="14">The sequence shown here is derived from an EMBL/GenBank/DDBJ whole genome shotgun (WGS) entry which is preliminary data.</text>
</comment>
<dbReference type="GO" id="GO:0015628">
    <property type="term" value="P:protein secretion by the type II secretion system"/>
    <property type="evidence" value="ECO:0007669"/>
    <property type="project" value="InterPro"/>
</dbReference>
<evidence type="ECO:0000256" key="7">
    <source>
        <dbReference type="ARBA" id="ARBA00022927"/>
    </source>
</evidence>
<feature type="domain" description="NolW-like" evidence="12">
    <location>
        <begin position="260"/>
        <end position="332"/>
    </location>
</feature>
<name>A0YBF4_9GAMM</name>
<dbReference type="Pfam" id="PF21305">
    <property type="entry name" value="type_II_gspD_N0"/>
    <property type="match status" value="1"/>
</dbReference>
<feature type="domain" description="NolW-like" evidence="12">
    <location>
        <begin position="130"/>
        <end position="185"/>
    </location>
</feature>
<dbReference type="InterPro" id="IPR004846">
    <property type="entry name" value="T2SS/T3SS_dom"/>
</dbReference>
<evidence type="ECO:0000256" key="8">
    <source>
        <dbReference type="ARBA" id="ARBA00023136"/>
    </source>
</evidence>
<dbReference type="STRING" id="247633.GP2143_05520"/>
<keyword evidence="7" id="KW-0653">Protein transport</keyword>
<evidence type="ECO:0000259" key="13">
    <source>
        <dbReference type="Pfam" id="PF21305"/>
    </source>
</evidence>
<keyword evidence="6" id="KW-0732">Signal</keyword>
<dbReference type="GO" id="GO:0015627">
    <property type="term" value="C:type II protein secretion system complex"/>
    <property type="evidence" value="ECO:0007669"/>
    <property type="project" value="InterPro"/>
</dbReference>
<organism evidence="14 15">
    <name type="scientific">marine gamma proteobacterium HTCC2143</name>
    <dbReference type="NCBI Taxonomy" id="247633"/>
    <lineage>
        <taxon>Bacteria</taxon>
        <taxon>Pseudomonadati</taxon>
        <taxon>Pseudomonadota</taxon>
        <taxon>Gammaproteobacteria</taxon>
        <taxon>Cellvibrionales</taxon>
        <taxon>Spongiibacteraceae</taxon>
        <taxon>BD1-7 clade</taxon>
    </lineage>
</organism>
<evidence type="ECO:0000256" key="5">
    <source>
        <dbReference type="ARBA" id="ARBA00022692"/>
    </source>
</evidence>
<dbReference type="PANTHER" id="PTHR30332">
    <property type="entry name" value="PROBABLE GENERAL SECRETION PATHWAY PROTEIN D"/>
    <property type="match status" value="1"/>
</dbReference>
<reference evidence="14 15" key="1">
    <citation type="journal article" date="2010" name="J. Bacteriol.">
        <title>Genome sequence of the oligotrophic marine Gammaproteobacterium HTCC2143, isolated from the Oregon Coast.</title>
        <authorList>
            <person name="Oh H.M."/>
            <person name="Kang I."/>
            <person name="Ferriera S."/>
            <person name="Giovannoni S.J."/>
            <person name="Cho J.C."/>
        </authorList>
    </citation>
    <scope>NUCLEOTIDE SEQUENCE [LARGE SCALE GENOMIC DNA]</scope>
    <source>
        <strain evidence="14 15">HTCC2143</strain>
    </source>
</reference>
<evidence type="ECO:0000313" key="15">
    <source>
        <dbReference type="Proteomes" id="UP000004931"/>
    </source>
</evidence>
<dbReference type="PANTHER" id="PTHR30332:SF24">
    <property type="entry name" value="SECRETIN GSPD-RELATED"/>
    <property type="match status" value="1"/>
</dbReference>
<evidence type="ECO:0000256" key="3">
    <source>
        <dbReference type="ARBA" id="ARBA00022448"/>
    </source>
</evidence>
<dbReference type="InterPro" id="IPR050810">
    <property type="entry name" value="Bact_Secretion_Sys_Channel"/>
</dbReference>
<dbReference type="AlphaFoldDB" id="A0YBF4"/>
<keyword evidence="5" id="KW-0812">Transmembrane</keyword>
<keyword evidence="8" id="KW-0472">Membrane</keyword>
<evidence type="ECO:0000256" key="2">
    <source>
        <dbReference type="ARBA" id="ARBA00006980"/>
    </source>
</evidence>
<keyword evidence="3 10" id="KW-0813">Transport</keyword>
<dbReference type="InterPro" id="IPR038591">
    <property type="entry name" value="NolW-like_sf"/>
</dbReference>
<feature type="domain" description="Type II/III secretion system secretin-like" evidence="11">
    <location>
        <begin position="406"/>
        <end position="570"/>
    </location>
</feature>
<evidence type="ECO:0000259" key="12">
    <source>
        <dbReference type="Pfam" id="PF03958"/>
    </source>
</evidence>
<dbReference type="Proteomes" id="UP000004931">
    <property type="component" value="Unassembled WGS sequence"/>
</dbReference>
<protein>
    <submittedName>
        <fullName evidence="14">Type II and III secretion system protein</fullName>
    </submittedName>
</protein>
<dbReference type="PRINTS" id="PR00811">
    <property type="entry name" value="BCTERIALGSPD"/>
</dbReference>
<evidence type="ECO:0000256" key="4">
    <source>
        <dbReference type="ARBA" id="ARBA00022452"/>
    </source>
</evidence>
<evidence type="ECO:0000256" key="6">
    <source>
        <dbReference type="ARBA" id="ARBA00022729"/>
    </source>
</evidence>
<feature type="domain" description="NolW-like" evidence="12">
    <location>
        <begin position="192"/>
        <end position="254"/>
    </location>
</feature>
<evidence type="ECO:0000313" key="14">
    <source>
        <dbReference type="EMBL" id="EAW31884.1"/>
    </source>
</evidence>
<comment type="similarity">
    <text evidence="2">Belongs to the bacterial secretin family. GSP D subfamily.</text>
</comment>
<evidence type="ECO:0000259" key="11">
    <source>
        <dbReference type="Pfam" id="PF00263"/>
    </source>
</evidence>
<dbReference type="NCBIfam" id="TIGR02517">
    <property type="entry name" value="type_II_gspD"/>
    <property type="match status" value="1"/>
</dbReference>
<comment type="subcellular location">
    <subcellularLocation>
        <location evidence="1 10">Cell outer membrane</location>
    </subcellularLocation>
</comment>
<dbReference type="Pfam" id="PF00263">
    <property type="entry name" value="Secretin"/>
    <property type="match status" value="1"/>
</dbReference>